<feature type="transmembrane region" description="Helical" evidence="1">
    <location>
        <begin position="12"/>
        <end position="31"/>
    </location>
</feature>
<dbReference type="AlphaFoldDB" id="A0A1H7HTB2"/>
<evidence type="ECO:0000256" key="1">
    <source>
        <dbReference type="SAM" id="Phobius"/>
    </source>
</evidence>
<dbReference type="EMBL" id="FOAT01000003">
    <property type="protein sequence ID" value="SEK53521.1"/>
    <property type="molecule type" value="Genomic_DNA"/>
</dbReference>
<dbReference type="Proteomes" id="UP000186015">
    <property type="component" value="Unassembled WGS sequence"/>
</dbReference>
<proteinExistence type="predicted"/>
<evidence type="ECO:0000313" key="3">
    <source>
        <dbReference type="Proteomes" id="UP000186015"/>
    </source>
</evidence>
<protein>
    <submittedName>
        <fullName evidence="2">Uncharacterized protein</fullName>
    </submittedName>
</protein>
<keyword evidence="1" id="KW-1133">Transmembrane helix</keyword>
<keyword evidence="1" id="KW-0812">Transmembrane</keyword>
<sequence length="223" mass="25250">MKHNKYARNRRKFLLINICFSAVVVLLSLLGNDGFGILTATGSLLFCSPLWIIYFLVVFKIRKQTRRSDALYGGNLEEALENCTDCTEEYALLDKGIFNYSSCRLSLYSDISCLTPRNFNNAHQLWIYENGEAASAVTFGSEAELDGFLEKIRYMYPELTIWEKEGVPSREELDSIVRREFGGKVADRLGIAKMTDGEYAELTEGKEVDDSTGTLVDKDKVIF</sequence>
<feature type="transmembrane region" description="Helical" evidence="1">
    <location>
        <begin position="37"/>
        <end position="59"/>
    </location>
</feature>
<gene>
    <name evidence="2" type="ORF">SAMN05216469_10386</name>
</gene>
<dbReference type="OrthoDB" id="1822494at2"/>
<name>A0A1H7HTB2_RUMAL</name>
<reference evidence="2 3" key="1">
    <citation type="submission" date="2016-10" db="EMBL/GenBank/DDBJ databases">
        <authorList>
            <person name="de Groot N.N."/>
        </authorList>
    </citation>
    <scope>NUCLEOTIDE SEQUENCE [LARGE SCALE GENOMIC DNA]</scope>
    <source>
        <strain evidence="2 3">KH2T6</strain>
    </source>
</reference>
<keyword evidence="1" id="KW-0472">Membrane</keyword>
<accession>A0A1H7HTB2</accession>
<organism evidence="2 3">
    <name type="scientific">Ruminococcus albus</name>
    <dbReference type="NCBI Taxonomy" id="1264"/>
    <lineage>
        <taxon>Bacteria</taxon>
        <taxon>Bacillati</taxon>
        <taxon>Bacillota</taxon>
        <taxon>Clostridia</taxon>
        <taxon>Eubacteriales</taxon>
        <taxon>Oscillospiraceae</taxon>
        <taxon>Ruminococcus</taxon>
    </lineage>
</organism>
<evidence type="ECO:0000313" key="2">
    <source>
        <dbReference type="EMBL" id="SEK53521.1"/>
    </source>
</evidence>
<dbReference type="RefSeq" id="WP_074830412.1">
    <property type="nucleotide sequence ID" value="NZ_FOAT01000003.1"/>
</dbReference>